<evidence type="ECO:0000313" key="10">
    <source>
        <dbReference type="Proteomes" id="UP001240250"/>
    </source>
</evidence>
<evidence type="ECO:0000256" key="6">
    <source>
        <dbReference type="SAM" id="MobiDB-lite"/>
    </source>
</evidence>
<evidence type="ECO:0000313" key="9">
    <source>
        <dbReference type="EMBL" id="MDQ0426141.1"/>
    </source>
</evidence>
<dbReference type="InterPro" id="IPR000866">
    <property type="entry name" value="AhpC/TSA"/>
</dbReference>
<evidence type="ECO:0000256" key="4">
    <source>
        <dbReference type="ARBA" id="ARBA00023157"/>
    </source>
</evidence>
<organism evidence="9 10">
    <name type="scientific">Cellulomonas iranensis</name>
    <dbReference type="NCBI Taxonomy" id="76862"/>
    <lineage>
        <taxon>Bacteria</taxon>
        <taxon>Bacillati</taxon>
        <taxon>Actinomycetota</taxon>
        <taxon>Actinomycetes</taxon>
        <taxon>Micrococcales</taxon>
        <taxon>Cellulomonadaceae</taxon>
        <taxon>Cellulomonas</taxon>
    </lineage>
</organism>
<dbReference type="Proteomes" id="UP001240250">
    <property type="component" value="Unassembled WGS sequence"/>
</dbReference>
<proteinExistence type="predicted"/>
<dbReference type="PROSITE" id="PS51352">
    <property type="entry name" value="THIOREDOXIN_2"/>
    <property type="match status" value="1"/>
</dbReference>
<dbReference type="InterPro" id="IPR036249">
    <property type="entry name" value="Thioredoxin-like_sf"/>
</dbReference>
<evidence type="ECO:0000256" key="1">
    <source>
        <dbReference type="ARBA" id="ARBA00004196"/>
    </source>
</evidence>
<evidence type="ECO:0000259" key="8">
    <source>
        <dbReference type="PROSITE" id="PS51352"/>
    </source>
</evidence>
<dbReference type="CDD" id="cd02966">
    <property type="entry name" value="TlpA_like_family"/>
    <property type="match status" value="1"/>
</dbReference>
<reference evidence="9 10" key="1">
    <citation type="submission" date="2023-07" db="EMBL/GenBank/DDBJ databases">
        <title>Sequencing the genomes of 1000 actinobacteria strains.</title>
        <authorList>
            <person name="Klenk H.-P."/>
        </authorList>
    </citation>
    <scope>NUCLEOTIDE SEQUENCE [LARGE SCALE GENOMIC DNA]</scope>
    <source>
        <strain evidence="9 10">DSM 14785</strain>
    </source>
</reference>
<sequence>MRTVRPSIAGRTSRTGRAARVLAAAAALAVVLAGCAAGDGSGTPDDVVDQGYQSGDGSTTTWAPADRVGPVDIAGTDYEGGAHDLAQLRGDVVLLNTWYAACPPCRAEAPDLAAVATDYADQGLHVLGINSRDAAGTAQAFQRELAVPYPSLDDTSGAAVAALQGVVPVSAVPTTVLLDRQGRVAARVLGLADGSVLRSLVEELLAEGDAGPDATPAPAPGATGGAAADPAAVDTADAPR</sequence>
<keyword evidence="7" id="KW-0732">Signal</keyword>
<keyword evidence="3" id="KW-0812">Transmembrane</keyword>
<accession>A0ABU0GN41</accession>
<feature type="region of interest" description="Disordered" evidence="6">
    <location>
        <begin position="46"/>
        <end position="66"/>
    </location>
</feature>
<dbReference type="Pfam" id="PF00578">
    <property type="entry name" value="AhpC-TSA"/>
    <property type="match status" value="1"/>
</dbReference>
<dbReference type="PANTHER" id="PTHR42852">
    <property type="entry name" value="THIOL:DISULFIDE INTERCHANGE PROTEIN DSBE"/>
    <property type="match status" value="1"/>
</dbReference>
<feature type="region of interest" description="Disordered" evidence="6">
    <location>
        <begin position="208"/>
        <end position="240"/>
    </location>
</feature>
<protein>
    <submittedName>
        <fullName evidence="9">Peroxiredoxin</fullName>
    </submittedName>
</protein>
<keyword evidence="10" id="KW-1185">Reference proteome</keyword>
<dbReference type="EMBL" id="JAUSVM010000001">
    <property type="protein sequence ID" value="MDQ0426141.1"/>
    <property type="molecule type" value="Genomic_DNA"/>
</dbReference>
<dbReference type="InterPro" id="IPR050553">
    <property type="entry name" value="Thioredoxin_ResA/DsbE_sf"/>
</dbReference>
<evidence type="ECO:0000256" key="3">
    <source>
        <dbReference type="ARBA" id="ARBA00022968"/>
    </source>
</evidence>
<name>A0ABU0GN41_9CELL</name>
<dbReference type="PROSITE" id="PS51257">
    <property type="entry name" value="PROKAR_LIPOPROTEIN"/>
    <property type="match status" value="1"/>
</dbReference>
<dbReference type="RefSeq" id="WP_233421207.1">
    <property type="nucleotide sequence ID" value="NZ_JAUSVM010000001.1"/>
</dbReference>
<keyword evidence="2" id="KW-0201">Cytochrome c-type biogenesis</keyword>
<comment type="caution">
    <text evidence="9">The sequence shown here is derived from an EMBL/GenBank/DDBJ whole genome shotgun (WGS) entry which is preliminary data.</text>
</comment>
<feature type="domain" description="Thioredoxin" evidence="8">
    <location>
        <begin position="63"/>
        <end position="206"/>
    </location>
</feature>
<comment type="subcellular location">
    <subcellularLocation>
        <location evidence="1">Cell envelope</location>
    </subcellularLocation>
</comment>
<keyword evidence="3" id="KW-0735">Signal-anchor</keyword>
<dbReference type="Gene3D" id="3.40.30.10">
    <property type="entry name" value="Glutaredoxin"/>
    <property type="match status" value="1"/>
</dbReference>
<feature type="compositionally biased region" description="Polar residues" evidence="6">
    <location>
        <begin position="51"/>
        <end position="62"/>
    </location>
</feature>
<evidence type="ECO:0000256" key="5">
    <source>
        <dbReference type="ARBA" id="ARBA00023284"/>
    </source>
</evidence>
<gene>
    <name evidence="9" type="ORF">JO380_002522</name>
</gene>
<dbReference type="PANTHER" id="PTHR42852:SF6">
    <property type="entry name" value="THIOL:DISULFIDE INTERCHANGE PROTEIN DSBE"/>
    <property type="match status" value="1"/>
</dbReference>
<evidence type="ECO:0000256" key="7">
    <source>
        <dbReference type="SAM" id="SignalP"/>
    </source>
</evidence>
<dbReference type="SUPFAM" id="SSF52833">
    <property type="entry name" value="Thioredoxin-like"/>
    <property type="match status" value="1"/>
</dbReference>
<feature type="compositionally biased region" description="Low complexity" evidence="6">
    <location>
        <begin position="225"/>
        <end position="240"/>
    </location>
</feature>
<dbReference type="InterPro" id="IPR013766">
    <property type="entry name" value="Thioredoxin_domain"/>
</dbReference>
<evidence type="ECO:0000256" key="2">
    <source>
        <dbReference type="ARBA" id="ARBA00022748"/>
    </source>
</evidence>
<keyword evidence="5" id="KW-0676">Redox-active center</keyword>
<keyword evidence="4" id="KW-1015">Disulfide bond</keyword>
<feature type="chain" id="PRO_5047414362" evidence="7">
    <location>
        <begin position="37"/>
        <end position="240"/>
    </location>
</feature>
<feature type="signal peptide" evidence="7">
    <location>
        <begin position="1"/>
        <end position="36"/>
    </location>
</feature>